<dbReference type="STRING" id="1542390.KX01_1124"/>
<feature type="transmembrane region" description="Helical" evidence="1">
    <location>
        <begin position="12"/>
        <end position="30"/>
    </location>
</feature>
<evidence type="ECO:0000313" key="2">
    <source>
        <dbReference type="EMBL" id="APC96208.1"/>
    </source>
</evidence>
<keyword evidence="1" id="KW-0812">Transmembrane</keyword>
<reference evidence="3" key="1">
    <citation type="submission" date="2014-10" db="EMBL/GenBank/DDBJ databases">
        <authorList>
            <person name="Kuske C.R."/>
            <person name="Challacombe J.F."/>
            <person name="Daligault H.E."/>
            <person name="Davenport K.W."/>
            <person name="Johnson S.L."/>
            <person name="Siddaramappa S."/>
            <person name="Petersen J.M."/>
        </authorList>
    </citation>
    <scope>NUCLEOTIDE SEQUENCE [LARGE SCALE GENOMIC DNA]</scope>
    <source>
        <strain evidence="3">CA97-1460</strain>
    </source>
</reference>
<dbReference type="Proteomes" id="UP000182521">
    <property type="component" value="Chromosome"/>
</dbReference>
<name>A0A1J0KR32_9GAMM</name>
<evidence type="ECO:0000313" key="3">
    <source>
        <dbReference type="Proteomes" id="UP000182521"/>
    </source>
</evidence>
<keyword evidence="1" id="KW-0472">Membrane</keyword>
<organism evidence="2 3">
    <name type="scientific">Francisella frigiditurris</name>
    <dbReference type="NCBI Taxonomy" id="1542390"/>
    <lineage>
        <taxon>Bacteria</taxon>
        <taxon>Pseudomonadati</taxon>
        <taxon>Pseudomonadota</taxon>
        <taxon>Gammaproteobacteria</taxon>
        <taxon>Thiotrichales</taxon>
        <taxon>Francisellaceae</taxon>
        <taxon>Francisella</taxon>
    </lineage>
</organism>
<dbReference type="AlphaFoldDB" id="A0A1J0KR32"/>
<dbReference type="EMBL" id="CP009654">
    <property type="protein sequence ID" value="APC96208.1"/>
    <property type="molecule type" value="Genomic_DNA"/>
</dbReference>
<proteinExistence type="predicted"/>
<keyword evidence="1" id="KW-1133">Transmembrane helix</keyword>
<dbReference type="KEGG" id="frc:KX01_1124"/>
<gene>
    <name evidence="2" type="primary">pgsW</name>
    <name evidence="2" type="ORF">KX01_1124</name>
</gene>
<keyword evidence="3" id="KW-1185">Reference proteome</keyword>
<dbReference type="InterPro" id="IPR027602">
    <property type="entry name" value="PGA_system"/>
</dbReference>
<sequence length="396" mass="44036">MKNMYWHRKFLSRYIIVFLCAFMIVSLYIVEGNLVVENKGMTQKLEAANIAFNAFKTTQREFLSKGYYCSKVGDVSCTGLIGESMTEITTDSGDLYAKRSSVNPNIAALFVSWLTQLDLKEGDVVAVQETGSYPALDIAMLSAIKALKLKPIIIFSVGSSQFGANRPDFTWPDIYKNLVKNGVFDYDILGITLGGSRDTGYGMSPAAILKLNDAVKRNGYKLINVPYKDSTNRSIKTRMELYKKAIGDDKIKAYINVGGNMASIGLKQIDTNKNTIESNDKKDDEKETKKFVRISSFPPGITKKLPIEYKNVNSVAVNYLKEGIAVVNIRDINSSIVEKYGITYNPTTMTPPGQGAIFAQKKYNTTLAAILLIIDIILITVVAILSRRYLISYKTK</sequence>
<accession>A0A1J0KR32</accession>
<dbReference type="RefSeq" id="WP_071664040.1">
    <property type="nucleotide sequence ID" value="NZ_CP009654.1"/>
</dbReference>
<feature type="transmembrane region" description="Helical" evidence="1">
    <location>
        <begin position="367"/>
        <end position="386"/>
    </location>
</feature>
<protein>
    <submittedName>
        <fullName evidence="2">Poly-gamma-glutamate system family protein</fullName>
    </submittedName>
</protein>
<dbReference type="NCBIfam" id="TIGR04332">
    <property type="entry name" value="gamma_Glu_sys"/>
    <property type="match status" value="1"/>
</dbReference>
<evidence type="ECO:0000256" key="1">
    <source>
        <dbReference type="SAM" id="Phobius"/>
    </source>
</evidence>
<dbReference type="OrthoDB" id="6233025at2"/>